<dbReference type="InterPro" id="IPR029058">
    <property type="entry name" value="AB_hydrolase_fold"/>
</dbReference>
<evidence type="ECO:0000256" key="5">
    <source>
        <dbReference type="ARBA" id="ARBA00022801"/>
    </source>
</evidence>
<dbReference type="Gene3D" id="3.40.50.1820">
    <property type="entry name" value="alpha/beta hydrolase"/>
    <property type="match status" value="1"/>
</dbReference>
<dbReference type="EMBL" id="BDSP01000055">
    <property type="protein sequence ID" value="GAX12802.1"/>
    <property type="molecule type" value="Genomic_DNA"/>
</dbReference>
<dbReference type="PROSITE" id="PS00560">
    <property type="entry name" value="CARBOXYPEPT_SER_HIS"/>
    <property type="match status" value="1"/>
</dbReference>
<dbReference type="OrthoDB" id="192887at2759"/>
<keyword evidence="11" id="KW-1185">Reference proteome</keyword>
<keyword evidence="8" id="KW-1133">Transmembrane helix</keyword>
<feature type="chain" id="PRO_5012012331" evidence="9">
    <location>
        <begin position="21"/>
        <end position="612"/>
    </location>
</feature>
<keyword evidence="8" id="KW-0472">Membrane</keyword>
<dbReference type="InterPro" id="IPR001563">
    <property type="entry name" value="Peptidase_S10"/>
</dbReference>
<sequence length="612" mass="69371">MCRLYALFCIIISFAPLAAAIRVLPNDPRRSSVRYSEEHRKLLEQRSTTTATHPDEHFVKDLPLLDSQQFSTQQWAGLLPASPHGDKYFFYWLFAPSPSEKPDAEIPLLIWLNGGPACSSMDGLFLENGPFRFVVQDGEYQLQPDDQYSWHRLPAYTLYIDQPVGTGLSYTTSRKYPTNDAELCTDFYYFLQSFLRLHSDKFVKEQEMNRALYFSGESYAGHYNIIYTNHILQQNKDPNNIRIRVQGAAIGNGWVDPYYQYAGAEAAYGHGLIGISEVAAFKEKEQQCQRNLEQEKFNTGICFDLVDEIVSQSFGKGSKYQVSSYDIRRVEGPGLAKFPPGHTIVEAYLGHWTLTGEQEGTLPDDITPRVIQALHAEASVASGQRYKECTDPPYLALAKLDGKGVVPEMVQVLEHPDQVQLLFFNGIQDMVCNHVGNERSLEKLPWKHADDWNAAPRYAWSAVSPTQVSGYMREYQNLKYLKILDAGHMVPLDVPEVAFKMMQTFLYGGSFQNSQQVLDRTKSAECPVCPQCPVYNTDNNENRGTSGSPLLWLMAGTIVTGLLLFVMLHRKAAVEHRVVRIPQHHGLELQESHYTDEPENDDDENESPTRVI</sequence>
<dbReference type="PANTHER" id="PTHR11802:SF3">
    <property type="entry name" value="RETINOID-INDUCIBLE SERINE CARBOXYPEPTIDASE"/>
    <property type="match status" value="1"/>
</dbReference>
<proteinExistence type="inferred from homology"/>
<keyword evidence="2 10" id="KW-0121">Carboxypeptidase</keyword>
<evidence type="ECO:0000256" key="1">
    <source>
        <dbReference type="ARBA" id="ARBA00009431"/>
    </source>
</evidence>
<organism evidence="10 11">
    <name type="scientific">Fistulifera solaris</name>
    <name type="common">Oleaginous diatom</name>
    <dbReference type="NCBI Taxonomy" id="1519565"/>
    <lineage>
        <taxon>Eukaryota</taxon>
        <taxon>Sar</taxon>
        <taxon>Stramenopiles</taxon>
        <taxon>Ochrophyta</taxon>
        <taxon>Bacillariophyta</taxon>
        <taxon>Bacillariophyceae</taxon>
        <taxon>Bacillariophycidae</taxon>
        <taxon>Naviculales</taxon>
        <taxon>Naviculaceae</taxon>
        <taxon>Fistulifera</taxon>
    </lineage>
</organism>
<keyword evidence="4 9" id="KW-0732">Signal</keyword>
<protein>
    <submittedName>
        <fullName evidence="10">Carboxypeptidase D</fullName>
        <ecNumber evidence="10">3.4.16.6</ecNumber>
    </submittedName>
</protein>
<dbReference type="InterPro" id="IPR033124">
    <property type="entry name" value="Ser_caboxypep_his_AS"/>
</dbReference>
<evidence type="ECO:0000313" key="11">
    <source>
        <dbReference type="Proteomes" id="UP000198406"/>
    </source>
</evidence>
<evidence type="ECO:0000256" key="9">
    <source>
        <dbReference type="SAM" id="SignalP"/>
    </source>
</evidence>
<feature type="signal peptide" evidence="9">
    <location>
        <begin position="1"/>
        <end position="20"/>
    </location>
</feature>
<evidence type="ECO:0000256" key="6">
    <source>
        <dbReference type="ARBA" id="ARBA00023180"/>
    </source>
</evidence>
<evidence type="ECO:0000256" key="7">
    <source>
        <dbReference type="SAM" id="MobiDB-lite"/>
    </source>
</evidence>
<dbReference type="Proteomes" id="UP000198406">
    <property type="component" value="Unassembled WGS sequence"/>
</dbReference>
<keyword evidence="5 10" id="KW-0378">Hydrolase</keyword>
<dbReference type="GO" id="GO:0004185">
    <property type="term" value="F:serine-type carboxypeptidase activity"/>
    <property type="evidence" value="ECO:0007669"/>
    <property type="project" value="UniProtKB-EC"/>
</dbReference>
<evidence type="ECO:0000256" key="2">
    <source>
        <dbReference type="ARBA" id="ARBA00022645"/>
    </source>
</evidence>
<dbReference type="EC" id="3.4.16.6" evidence="10"/>
<dbReference type="SUPFAM" id="SSF53474">
    <property type="entry name" value="alpha/beta-Hydrolases"/>
    <property type="match status" value="1"/>
</dbReference>
<comment type="similarity">
    <text evidence="1">Belongs to the peptidase S10 family.</text>
</comment>
<feature type="compositionally biased region" description="Acidic residues" evidence="7">
    <location>
        <begin position="597"/>
        <end position="606"/>
    </location>
</feature>
<reference evidence="10 11" key="1">
    <citation type="journal article" date="2015" name="Plant Cell">
        <title>Oil accumulation by the oleaginous diatom Fistulifera solaris as revealed by the genome and transcriptome.</title>
        <authorList>
            <person name="Tanaka T."/>
            <person name="Maeda Y."/>
            <person name="Veluchamy A."/>
            <person name="Tanaka M."/>
            <person name="Abida H."/>
            <person name="Marechal E."/>
            <person name="Bowler C."/>
            <person name="Muto M."/>
            <person name="Sunaga Y."/>
            <person name="Tanaka M."/>
            <person name="Yoshino T."/>
            <person name="Taniguchi T."/>
            <person name="Fukuda Y."/>
            <person name="Nemoto M."/>
            <person name="Matsumoto M."/>
            <person name="Wong P.S."/>
            <person name="Aburatani S."/>
            <person name="Fujibuchi W."/>
        </authorList>
    </citation>
    <scope>NUCLEOTIDE SEQUENCE [LARGE SCALE GENOMIC DNA]</scope>
    <source>
        <strain evidence="10 11">JPCC DA0580</strain>
    </source>
</reference>
<evidence type="ECO:0000256" key="4">
    <source>
        <dbReference type="ARBA" id="ARBA00022729"/>
    </source>
</evidence>
<dbReference type="Pfam" id="PF00450">
    <property type="entry name" value="Peptidase_S10"/>
    <property type="match status" value="1"/>
</dbReference>
<comment type="caution">
    <text evidence="10">The sequence shown here is derived from an EMBL/GenBank/DDBJ whole genome shotgun (WGS) entry which is preliminary data.</text>
</comment>
<name>A0A1Z5JFY1_FISSO</name>
<gene>
    <name evidence="10" type="ORF">FisN_15Hh281</name>
</gene>
<accession>A0A1Z5JFY1</accession>
<evidence type="ECO:0000256" key="8">
    <source>
        <dbReference type="SAM" id="Phobius"/>
    </source>
</evidence>
<dbReference type="PRINTS" id="PR00724">
    <property type="entry name" value="CRBOXYPTASEC"/>
</dbReference>
<keyword evidence="8" id="KW-0812">Transmembrane</keyword>
<dbReference type="GO" id="GO:0006508">
    <property type="term" value="P:proteolysis"/>
    <property type="evidence" value="ECO:0007669"/>
    <property type="project" value="UniProtKB-KW"/>
</dbReference>
<evidence type="ECO:0000256" key="3">
    <source>
        <dbReference type="ARBA" id="ARBA00022670"/>
    </source>
</evidence>
<dbReference type="PANTHER" id="PTHR11802">
    <property type="entry name" value="SERINE PROTEASE FAMILY S10 SERINE CARBOXYPEPTIDASE"/>
    <property type="match status" value="1"/>
</dbReference>
<evidence type="ECO:0000313" key="10">
    <source>
        <dbReference type="EMBL" id="GAX12802.1"/>
    </source>
</evidence>
<dbReference type="InParanoid" id="A0A1Z5JFY1"/>
<dbReference type="AlphaFoldDB" id="A0A1Z5JFY1"/>
<feature type="region of interest" description="Disordered" evidence="7">
    <location>
        <begin position="589"/>
        <end position="612"/>
    </location>
</feature>
<feature type="transmembrane region" description="Helical" evidence="8">
    <location>
        <begin position="550"/>
        <end position="568"/>
    </location>
</feature>
<keyword evidence="3" id="KW-0645">Protease</keyword>
<keyword evidence="6" id="KW-0325">Glycoprotein</keyword>